<evidence type="ECO:0000313" key="1">
    <source>
        <dbReference type="EMBL" id="OGM01132.1"/>
    </source>
</evidence>
<organism evidence="1 2">
    <name type="scientific">Candidatus Uhrbacteria bacterium RIFOXYC2_FULL_47_19</name>
    <dbReference type="NCBI Taxonomy" id="1802424"/>
    <lineage>
        <taxon>Bacteria</taxon>
        <taxon>Candidatus Uhriibacteriota</taxon>
    </lineage>
</organism>
<evidence type="ECO:0000313" key="2">
    <source>
        <dbReference type="Proteomes" id="UP000176988"/>
    </source>
</evidence>
<comment type="caution">
    <text evidence="1">The sequence shown here is derived from an EMBL/GenBank/DDBJ whole genome shotgun (WGS) entry which is preliminary data.</text>
</comment>
<accession>A0A1F7WE84</accession>
<proteinExistence type="predicted"/>
<protein>
    <submittedName>
        <fullName evidence="1">Uncharacterized protein</fullName>
    </submittedName>
</protein>
<dbReference type="AlphaFoldDB" id="A0A1F7WE84"/>
<dbReference type="STRING" id="1802424.A2480_00425"/>
<name>A0A1F7WE84_9BACT</name>
<dbReference type="Proteomes" id="UP000176988">
    <property type="component" value="Unassembled WGS sequence"/>
</dbReference>
<dbReference type="EMBL" id="MGFG01000016">
    <property type="protein sequence ID" value="OGM01132.1"/>
    <property type="molecule type" value="Genomic_DNA"/>
</dbReference>
<gene>
    <name evidence="1" type="ORF">A2480_00425</name>
</gene>
<reference evidence="1 2" key="1">
    <citation type="journal article" date="2016" name="Nat. Commun.">
        <title>Thousands of microbial genomes shed light on interconnected biogeochemical processes in an aquifer system.</title>
        <authorList>
            <person name="Anantharaman K."/>
            <person name="Brown C.T."/>
            <person name="Hug L.A."/>
            <person name="Sharon I."/>
            <person name="Castelle C.J."/>
            <person name="Probst A.J."/>
            <person name="Thomas B.C."/>
            <person name="Singh A."/>
            <person name="Wilkins M.J."/>
            <person name="Karaoz U."/>
            <person name="Brodie E.L."/>
            <person name="Williams K.H."/>
            <person name="Hubbard S.S."/>
            <person name="Banfield J.F."/>
        </authorList>
    </citation>
    <scope>NUCLEOTIDE SEQUENCE [LARGE SCALE GENOMIC DNA]</scope>
</reference>
<sequence>MTKSSVHVNSRDSEGIRTIDIFEAAYDRAELDEFRAQQLNKNGDELQKSVAELIVKLSRNYQFTDKEVHSDCAYPPKYEGPKPITDQIRAIAKIFGLNPSQALEFAQRLPELPEGAEGWFAVPSVDTLTKKFFFESDQLGGKVLPSDPACQR</sequence>